<comment type="caution">
    <text evidence="1">The sequence shown here is derived from an EMBL/GenBank/DDBJ whole genome shotgun (WGS) entry which is preliminary data.</text>
</comment>
<dbReference type="AlphaFoldDB" id="A0AA36UHR6"/>
<dbReference type="Proteomes" id="UP000004982">
    <property type="component" value="Unassembled WGS sequence"/>
</dbReference>
<reference evidence="1 2" key="1">
    <citation type="submission" date="2011-05" db="EMBL/GenBank/DDBJ databases">
        <authorList>
            <person name="Muzny D."/>
            <person name="Qin X."/>
            <person name="Deng J."/>
            <person name="Jiang H."/>
            <person name="Liu Y."/>
            <person name="Qu J."/>
            <person name="Song X.-Z."/>
            <person name="Zhang L."/>
            <person name="Thornton R."/>
            <person name="Coyle M."/>
            <person name="Francisco L."/>
            <person name="Jackson L."/>
            <person name="Javaid M."/>
            <person name="Korchina V."/>
            <person name="Kovar C."/>
            <person name="Mata R."/>
            <person name="Mathew T."/>
            <person name="Ngo R."/>
            <person name="Nguyen L."/>
            <person name="Nguyen N."/>
            <person name="Okwuonu G."/>
            <person name="Ongeri F."/>
            <person name="Pham C."/>
            <person name="Simmons D."/>
            <person name="Wilczek-Boney K."/>
            <person name="Hale W."/>
            <person name="Jakkamsetti A."/>
            <person name="Pham P."/>
            <person name="Ruth R."/>
            <person name="San Lucas F."/>
            <person name="Warren J."/>
            <person name="Zhang J."/>
            <person name="Zhao Z."/>
            <person name="Zhou C."/>
            <person name="Zhu D."/>
            <person name="Lee S."/>
            <person name="Bess C."/>
            <person name="Blankenburg K."/>
            <person name="Forbes L."/>
            <person name="Fu Q."/>
            <person name="Gubbala S."/>
            <person name="Hirani K."/>
            <person name="Jayaseelan J.C."/>
            <person name="Lara F."/>
            <person name="Munidasa M."/>
            <person name="Palculict T."/>
            <person name="Patil S."/>
            <person name="Pu L.-L."/>
            <person name="Saada N."/>
            <person name="Tang L."/>
            <person name="Weissenberger G."/>
            <person name="Zhu Y."/>
            <person name="Hemphill L."/>
            <person name="Shang Y."/>
            <person name="Youmans B."/>
            <person name="Ayvaz T."/>
            <person name="Ross M."/>
            <person name="Santibanez J."/>
            <person name="Aqrawi P."/>
            <person name="Gross S."/>
            <person name="Joshi V."/>
            <person name="Fowler G."/>
            <person name="Nazareth L."/>
            <person name="Reid J."/>
            <person name="Worley K."/>
            <person name="Petrosino J."/>
            <person name="Highlander S."/>
            <person name="Gibbs R."/>
        </authorList>
    </citation>
    <scope>NUCLEOTIDE SEQUENCE [LARGE SCALE GENOMIC DNA]</scope>
    <source>
        <strain evidence="1 2">ATCC 33926</strain>
    </source>
</reference>
<proteinExistence type="predicted"/>
<organism evidence="1 2">
    <name type="scientific">Neisseria macacae ATCC 33926</name>
    <dbReference type="NCBI Taxonomy" id="997348"/>
    <lineage>
        <taxon>Bacteria</taxon>
        <taxon>Pseudomonadati</taxon>
        <taxon>Pseudomonadota</taxon>
        <taxon>Betaproteobacteria</taxon>
        <taxon>Neisseriales</taxon>
        <taxon>Neisseriaceae</taxon>
        <taxon>Neisseria</taxon>
    </lineage>
</organism>
<sequence>MVACLLKGRLKNCPAVFQLYSLGFPIKSPTAGSLCTHNRVCFFLKNPSKRSG</sequence>
<evidence type="ECO:0000313" key="2">
    <source>
        <dbReference type="Proteomes" id="UP000004982"/>
    </source>
</evidence>
<dbReference type="EMBL" id="AFQE01000105">
    <property type="protein sequence ID" value="EGQ76068.1"/>
    <property type="molecule type" value="Genomic_DNA"/>
</dbReference>
<evidence type="ECO:0000313" key="1">
    <source>
        <dbReference type="EMBL" id="EGQ76068.1"/>
    </source>
</evidence>
<protein>
    <submittedName>
        <fullName evidence="1">Uncharacterized protein</fullName>
    </submittedName>
</protein>
<name>A0AA36UHR6_9NEIS</name>
<gene>
    <name evidence="1" type="ORF">HMPREF9418_2173</name>
</gene>
<accession>A0AA36UHR6</accession>